<dbReference type="InterPro" id="IPR001878">
    <property type="entry name" value="Znf_CCHC"/>
</dbReference>
<gene>
    <name evidence="4" type="ORF">GGU10DRAFT_251959</name>
</gene>
<evidence type="ECO:0000259" key="3">
    <source>
        <dbReference type="PROSITE" id="PS50158"/>
    </source>
</evidence>
<dbReference type="GO" id="GO:0008270">
    <property type="term" value="F:zinc ion binding"/>
    <property type="evidence" value="ECO:0007669"/>
    <property type="project" value="UniProtKB-KW"/>
</dbReference>
<sequence>SQAHLASKFDELEKKISAQLLRKGQKSDKECTNCARKGHVKEECYRKGGGKEGQYPSWWRGRKESTVPTNANLAVTDFSQPYALMANTTKVMGSIYADSAATDHFFRDRSDFITY</sequence>
<dbReference type="PROSITE" id="PS50158">
    <property type="entry name" value="ZF_CCHC"/>
    <property type="match status" value="1"/>
</dbReference>
<evidence type="ECO:0000256" key="2">
    <source>
        <dbReference type="PROSITE-ProRule" id="PRU00047"/>
    </source>
</evidence>
<evidence type="ECO:0000313" key="4">
    <source>
        <dbReference type="EMBL" id="KAJ3779903.1"/>
    </source>
</evidence>
<proteinExistence type="predicted"/>
<feature type="non-terminal residue" evidence="4">
    <location>
        <position position="115"/>
    </location>
</feature>
<keyword evidence="2" id="KW-0863">Zinc-finger</keyword>
<dbReference type="InterPro" id="IPR036875">
    <property type="entry name" value="Znf_CCHC_sf"/>
</dbReference>
<accession>A0AA38KW65</accession>
<keyword evidence="5" id="KW-1185">Reference proteome</keyword>
<dbReference type="EMBL" id="MU794083">
    <property type="protein sequence ID" value="KAJ3779903.1"/>
    <property type="molecule type" value="Genomic_DNA"/>
</dbReference>
<dbReference type="Proteomes" id="UP001163798">
    <property type="component" value="Unassembled WGS sequence"/>
</dbReference>
<feature type="non-terminal residue" evidence="4">
    <location>
        <position position="1"/>
    </location>
</feature>
<dbReference type="GO" id="GO:0006397">
    <property type="term" value="P:mRNA processing"/>
    <property type="evidence" value="ECO:0007669"/>
    <property type="project" value="UniProtKB-KW"/>
</dbReference>
<evidence type="ECO:0000313" key="5">
    <source>
        <dbReference type="Proteomes" id="UP001163798"/>
    </source>
</evidence>
<name>A0AA38KW65_9AGAR</name>
<reference evidence="4" key="1">
    <citation type="submission" date="2022-08" db="EMBL/GenBank/DDBJ databases">
        <authorList>
            <consortium name="DOE Joint Genome Institute"/>
            <person name="Min B."/>
            <person name="Riley R."/>
            <person name="Sierra-Patev S."/>
            <person name="Naranjo-Ortiz M."/>
            <person name="Looney B."/>
            <person name="Konkel Z."/>
            <person name="Slot J.C."/>
            <person name="Sakamoto Y."/>
            <person name="Steenwyk J.L."/>
            <person name="Rokas A."/>
            <person name="Carro J."/>
            <person name="Camarero S."/>
            <person name="Ferreira P."/>
            <person name="Molpeceres G."/>
            <person name="Ruiz-Duenas F.J."/>
            <person name="Serrano A."/>
            <person name="Henrissat B."/>
            <person name="Drula E."/>
            <person name="Hughes K.W."/>
            <person name="Mata J.L."/>
            <person name="Ishikawa N.K."/>
            <person name="Vargas-Isla R."/>
            <person name="Ushijima S."/>
            <person name="Smith C.A."/>
            <person name="Ahrendt S."/>
            <person name="Andreopoulos W."/>
            <person name="He G."/>
            <person name="Labutti K."/>
            <person name="Lipzen A."/>
            <person name="Ng V."/>
            <person name="Sandor L."/>
            <person name="Barry K."/>
            <person name="Martinez A.T."/>
            <person name="Xiao Y."/>
            <person name="Gibbons J.G."/>
            <person name="Terashima K."/>
            <person name="Hibbett D.S."/>
            <person name="Grigoriev I.V."/>
        </authorList>
    </citation>
    <scope>NUCLEOTIDE SEQUENCE</scope>
    <source>
        <strain evidence="4">TFB10291</strain>
    </source>
</reference>
<comment type="caution">
    <text evidence="4">The sequence shown here is derived from an EMBL/GenBank/DDBJ whole genome shotgun (WGS) entry which is preliminary data.</text>
</comment>
<protein>
    <recommendedName>
        <fullName evidence="3">CCHC-type domain-containing protein</fullName>
    </recommendedName>
</protein>
<keyword evidence="1" id="KW-0507">mRNA processing</keyword>
<evidence type="ECO:0000256" key="1">
    <source>
        <dbReference type="ARBA" id="ARBA00022664"/>
    </source>
</evidence>
<keyword evidence="2" id="KW-0862">Zinc</keyword>
<keyword evidence="2" id="KW-0479">Metal-binding</keyword>
<feature type="domain" description="CCHC-type" evidence="3">
    <location>
        <begin position="31"/>
        <end position="44"/>
    </location>
</feature>
<dbReference type="SUPFAM" id="SSF57756">
    <property type="entry name" value="Retrovirus zinc finger-like domains"/>
    <property type="match status" value="1"/>
</dbReference>
<dbReference type="GO" id="GO:0003676">
    <property type="term" value="F:nucleic acid binding"/>
    <property type="evidence" value="ECO:0007669"/>
    <property type="project" value="InterPro"/>
</dbReference>
<organism evidence="4 5">
    <name type="scientific">Lentinula aff. detonsa</name>
    <dbReference type="NCBI Taxonomy" id="2804958"/>
    <lineage>
        <taxon>Eukaryota</taxon>
        <taxon>Fungi</taxon>
        <taxon>Dikarya</taxon>
        <taxon>Basidiomycota</taxon>
        <taxon>Agaricomycotina</taxon>
        <taxon>Agaricomycetes</taxon>
        <taxon>Agaricomycetidae</taxon>
        <taxon>Agaricales</taxon>
        <taxon>Marasmiineae</taxon>
        <taxon>Omphalotaceae</taxon>
        <taxon>Lentinula</taxon>
    </lineage>
</organism>
<dbReference type="AlphaFoldDB" id="A0AA38KW65"/>